<dbReference type="STRING" id="561176.SAMN04488561_0607"/>
<evidence type="ECO:0000259" key="9">
    <source>
        <dbReference type="Pfam" id="PF20730"/>
    </source>
</evidence>
<evidence type="ECO:0000313" key="10">
    <source>
        <dbReference type="EMBL" id="SEE17277.1"/>
    </source>
</evidence>
<feature type="domain" description="YetF C-terminal" evidence="8">
    <location>
        <begin position="79"/>
        <end position="147"/>
    </location>
</feature>
<gene>
    <name evidence="10" type="ORF">SAMN04488561_0607</name>
</gene>
<evidence type="ECO:0000256" key="6">
    <source>
        <dbReference type="ARBA" id="ARBA00023136"/>
    </source>
</evidence>
<keyword evidence="11" id="KW-1185">Reference proteome</keyword>
<dbReference type="EMBL" id="FNUC01000003">
    <property type="protein sequence ID" value="SEE17277.1"/>
    <property type="molecule type" value="Genomic_DNA"/>
</dbReference>
<evidence type="ECO:0000256" key="7">
    <source>
        <dbReference type="SAM" id="Phobius"/>
    </source>
</evidence>
<dbReference type="PANTHER" id="PTHR34582:SF6">
    <property type="entry name" value="UPF0702 TRANSMEMBRANE PROTEIN YCAP"/>
    <property type="match status" value="1"/>
</dbReference>
<evidence type="ECO:0000256" key="4">
    <source>
        <dbReference type="ARBA" id="ARBA00022692"/>
    </source>
</evidence>
<sequence length="162" mass="17871">MDIVIRAAVVFVLLWFVLRVSGKRQVTQLSAFELILLVTLGDLISQTVLQEDLSLTGGTLAVATFTLLSVLLSWLSWRFRRPRRLLEGEPTILVKDGHVDDTVLRYERLPVDDVLAAAREHGVRDLAAVDLMVLEADGTFSVFTRSDAASPGDPPRRGSDVS</sequence>
<evidence type="ECO:0008006" key="12">
    <source>
        <dbReference type="Google" id="ProtNLM"/>
    </source>
</evidence>
<keyword evidence="6 7" id="KW-0472">Membrane</keyword>
<dbReference type="Gene3D" id="3.30.240.20">
    <property type="entry name" value="bsu07140 like domains"/>
    <property type="match status" value="1"/>
</dbReference>
<evidence type="ECO:0000313" key="11">
    <source>
        <dbReference type="Proteomes" id="UP000181980"/>
    </source>
</evidence>
<feature type="domain" description="YetF-like N-terminal transmembrane" evidence="9">
    <location>
        <begin position="2"/>
        <end position="75"/>
    </location>
</feature>
<name>A0A1H5GNJ1_9ACTN</name>
<dbReference type="RefSeq" id="WP_069110560.1">
    <property type="nucleotide sequence ID" value="NZ_FNUC01000003.1"/>
</dbReference>
<keyword evidence="5 7" id="KW-1133">Transmembrane helix</keyword>
<feature type="transmembrane region" description="Helical" evidence="7">
    <location>
        <begin position="53"/>
        <end position="75"/>
    </location>
</feature>
<evidence type="ECO:0000256" key="1">
    <source>
        <dbReference type="ARBA" id="ARBA00004651"/>
    </source>
</evidence>
<dbReference type="InterPro" id="IPR023090">
    <property type="entry name" value="UPF0702_alpha/beta_dom_sf"/>
</dbReference>
<accession>A0A1H5GNJ1</accession>
<keyword evidence="4 7" id="KW-0812">Transmembrane</keyword>
<evidence type="ECO:0000259" key="8">
    <source>
        <dbReference type="Pfam" id="PF04239"/>
    </source>
</evidence>
<proteinExistence type="inferred from homology"/>
<dbReference type="GO" id="GO:0005886">
    <property type="term" value="C:plasma membrane"/>
    <property type="evidence" value="ECO:0007669"/>
    <property type="project" value="UniProtKB-SubCell"/>
</dbReference>
<evidence type="ECO:0000256" key="5">
    <source>
        <dbReference type="ARBA" id="ARBA00022989"/>
    </source>
</evidence>
<dbReference type="InterPro" id="IPR048454">
    <property type="entry name" value="YetF_N"/>
</dbReference>
<dbReference type="InterPro" id="IPR007353">
    <property type="entry name" value="DUF421"/>
</dbReference>
<comment type="subcellular location">
    <subcellularLocation>
        <location evidence="1">Cell membrane</location>
        <topology evidence="1">Multi-pass membrane protein</topology>
    </subcellularLocation>
</comment>
<dbReference type="Pfam" id="PF20730">
    <property type="entry name" value="YetF_N"/>
    <property type="match status" value="1"/>
</dbReference>
<dbReference type="Proteomes" id="UP000181980">
    <property type="component" value="Unassembled WGS sequence"/>
</dbReference>
<dbReference type="PANTHER" id="PTHR34582">
    <property type="entry name" value="UPF0702 TRANSMEMBRANE PROTEIN YCAP"/>
    <property type="match status" value="1"/>
</dbReference>
<evidence type="ECO:0000256" key="3">
    <source>
        <dbReference type="ARBA" id="ARBA00022475"/>
    </source>
</evidence>
<organism evidence="10 11">
    <name type="scientific">Jiangella alba</name>
    <dbReference type="NCBI Taxonomy" id="561176"/>
    <lineage>
        <taxon>Bacteria</taxon>
        <taxon>Bacillati</taxon>
        <taxon>Actinomycetota</taxon>
        <taxon>Actinomycetes</taxon>
        <taxon>Jiangellales</taxon>
        <taxon>Jiangellaceae</taxon>
        <taxon>Jiangella</taxon>
    </lineage>
</organism>
<reference evidence="11" key="1">
    <citation type="submission" date="2016-10" db="EMBL/GenBank/DDBJ databases">
        <authorList>
            <person name="Varghese N."/>
            <person name="Submissions S."/>
        </authorList>
    </citation>
    <scope>NUCLEOTIDE SEQUENCE [LARGE SCALE GENOMIC DNA]</scope>
    <source>
        <strain evidence="11">DSM 45237</strain>
    </source>
</reference>
<protein>
    <recommendedName>
        <fullName evidence="12">DUF421 domain-containing protein</fullName>
    </recommendedName>
</protein>
<comment type="similarity">
    <text evidence="2">Belongs to the UPF0702 family.</text>
</comment>
<dbReference type="OrthoDB" id="9793799at2"/>
<dbReference type="AlphaFoldDB" id="A0A1H5GNJ1"/>
<evidence type="ECO:0000256" key="2">
    <source>
        <dbReference type="ARBA" id="ARBA00006448"/>
    </source>
</evidence>
<keyword evidence="3" id="KW-1003">Cell membrane</keyword>
<dbReference type="Pfam" id="PF04239">
    <property type="entry name" value="DUF421"/>
    <property type="match status" value="1"/>
</dbReference>